<dbReference type="Proteomes" id="UP001324380">
    <property type="component" value="Chromosome"/>
</dbReference>
<dbReference type="RefSeq" id="WP_321565598.1">
    <property type="nucleotide sequence ID" value="NZ_CP139558.1"/>
</dbReference>
<keyword evidence="2" id="KW-1185">Reference proteome</keyword>
<proteinExistence type="predicted"/>
<name>A0ABZ0TUA3_9SPHI</name>
<sequence>MSLRTFLKRIWHKIENVFAGLPNEIKVALHIGILITENIKTFVDSSAADLLTMLILGDLDDIMKEKLKISPYLIM</sequence>
<evidence type="ECO:0000313" key="1">
    <source>
        <dbReference type="EMBL" id="WPU96504.1"/>
    </source>
</evidence>
<dbReference type="EMBL" id="CP139558">
    <property type="protein sequence ID" value="WPU96504.1"/>
    <property type="molecule type" value="Genomic_DNA"/>
</dbReference>
<protein>
    <submittedName>
        <fullName evidence="1">Uncharacterized protein</fullName>
    </submittedName>
</protein>
<accession>A0ABZ0TUA3</accession>
<evidence type="ECO:0000313" key="2">
    <source>
        <dbReference type="Proteomes" id="UP001324380"/>
    </source>
</evidence>
<gene>
    <name evidence="1" type="ORF">SNE25_13350</name>
</gene>
<organism evidence="1 2">
    <name type="scientific">Mucilaginibacter sabulilitoris</name>
    <dbReference type="NCBI Taxonomy" id="1173583"/>
    <lineage>
        <taxon>Bacteria</taxon>
        <taxon>Pseudomonadati</taxon>
        <taxon>Bacteroidota</taxon>
        <taxon>Sphingobacteriia</taxon>
        <taxon>Sphingobacteriales</taxon>
        <taxon>Sphingobacteriaceae</taxon>
        <taxon>Mucilaginibacter</taxon>
    </lineage>
</organism>
<reference evidence="1 2" key="1">
    <citation type="submission" date="2023-11" db="EMBL/GenBank/DDBJ databases">
        <title>Analysis of the Genomes of Mucilaginibacter gossypii cycad 4 and M. sabulilitoris SNA2: microbes with the potential for plant growth promotion.</title>
        <authorList>
            <person name="Hirsch A.M."/>
            <person name="Humm E."/>
            <person name="Rubbi M."/>
            <person name="Del Vecchio G."/>
            <person name="Ha S.M."/>
            <person name="Pellegrini M."/>
            <person name="Gunsalus R.P."/>
        </authorList>
    </citation>
    <scope>NUCLEOTIDE SEQUENCE [LARGE SCALE GENOMIC DNA]</scope>
    <source>
        <strain evidence="1 2">SNA2</strain>
    </source>
</reference>